<sequence length="156" mass="17722">MRLKILILLIVLVLVGCNSFVDEPDAFSKDDTCIINSTDTVKLCTGMSKQEVEDIFGAGQLSNLGVYYEEEGLELSYRDDHLVMIGLLRASANKYMTPRGVGIGIQQKELKKLYDKKHAHSVEGSVEVYSFALSSEDYENTYNLTFKRFKNKYSEW</sequence>
<keyword evidence="2" id="KW-1185">Reference proteome</keyword>
<protein>
    <recommendedName>
        <fullName evidence="3">DUF4825 domain-containing protein</fullName>
    </recommendedName>
</protein>
<dbReference type="PROSITE" id="PS51257">
    <property type="entry name" value="PROKAR_LIPOPROTEIN"/>
    <property type="match status" value="1"/>
</dbReference>
<dbReference type="RefSeq" id="WP_305994516.1">
    <property type="nucleotide sequence ID" value="NZ_JAVAMP010000030.1"/>
</dbReference>
<dbReference type="EMBL" id="JAVAMP010000030">
    <property type="protein sequence ID" value="MDP5277217.1"/>
    <property type="molecule type" value="Genomic_DNA"/>
</dbReference>
<proteinExistence type="predicted"/>
<evidence type="ECO:0000313" key="1">
    <source>
        <dbReference type="EMBL" id="MDP5277217.1"/>
    </source>
</evidence>
<accession>A0ABT9J6W9</accession>
<evidence type="ECO:0008006" key="3">
    <source>
        <dbReference type="Google" id="ProtNLM"/>
    </source>
</evidence>
<organism evidence="1 2">
    <name type="scientific">Chengkuizengella axinellae</name>
    <dbReference type="NCBI Taxonomy" id="3064388"/>
    <lineage>
        <taxon>Bacteria</taxon>
        <taxon>Bacillati</taxon>
        <taxon>Bacillota</taxon>
        <taxon>Bacilli</taxon>
        <taxon>Bacillales</taxon>
        <taxon>Paenibacillaceae</taxon>
        <taxon>Chengkuizengella</taxon>
    </lineage>
</organism>
<name>A0ABT9J6W9_9BACL</name>
<comment type="caution">
    <text evidence="1">The sequence shown here is derived from an EMBL/GenBank/DDBJ whole genome shotgun (WGS) entry which is preliminary data.</text>
</comment>
<dbReference type="Proteomes" id="UP001231941">
    <property type="component" value="Unassembled WGS sequence"/>
</dbReference>
<evidence type="ECO:0000313" key="2">
    <source>
        <dbReference type="Proteomes" id="UP001231941"/>
    </source>
</evidence>
<gene>
    <name evidence="1" type="ORF">Q5Y73_24340</name>
</gene>
<reference evidence="1 2" key="1">
    <citation type="submission" date="2023-08" db="EMBL/GenBank/DDBJ databases">
        <authorList>
            <person name="Park J.-S."/>
        </authorList>
    </citation>
    <scope>NUCLEOTIDE SEQUENCE [LARGE SCALE GENOMIC DNA]</scope>
    <source>
        <strain evidence="1 2">2205SS18-9</strain>
    </source>
</reference>